<dbReference type="EMBL" id="CP006867">
    <property type="protein sequence ID" value="ALU12553.1"/>
    <property type="molecule type" value="Genomic_DNA"/>
</dbReference>
<dbReference type="Pfam" id="PF04016">
    <property type="entry name" value="DUF364"/>
    <property type="match status" value="1"/>
</dbReference>
<gene>
    <name evidence="2" type="ORF">EYM_05095</name>
</gene>
<reference evidence="2 3" key="1">
    <citation type="submission" date="2013-11" db="EMBL/GenBank/DDBJ databases">
        <title>Comparative genomics of Ignicoccus.</title>
        <authorList>
            <person name="Podar M."/>
        </authorList>
    </citation>
    <scope>NUCLEOTIDE SEQUENCE [LARGE SCALE GENOMIC DNA]</scope>
    <source>
        <strain evidence="2 3">DSM 13165</strain>
    </source>
</reference>
<dbReference type="GeneID" id="30680404"/>
<proteinExistence type="predicted"/>
<protein>
    <recommendedName>
        <fullName evidence="1">Putative heavy-metal chelation domain-containing protein</fullName>
    </recommendedName>
</protein>
<dbReference type="KEGG" id="iis:EYM_05095"/>
<organism evidence="2 3">
    <name type="scientific">Ignicoccus islandicus DSM 13165</name>
    <dbReference type="NCBI Taxonomy" id="940295"/>
    <lineage>
        <taxon>Archaea</taxon>
        <taxon>Thermoproteota</taxon>
        <taxon>Thermoprotei</taxon>
        <taxon>Desulfurococcales</taxon>
        <taxon>Desulfurococcaceae</taxon>
        <taxon>Ignicoccus</taxon>
    </lineage>
</organism>
<dbReference type="RefSeq" id="WP_075049946.1">
    <property type="nucleotide sequence ID" value="NZ_CP006867.1"/>
</dbReference>
<sequence>MNLLSNALIATLKSALSKYSTSRIEDLGISKRMSYAKVMDSIGFAYCPDTEPPEIIELEGLMVRDLFKLAWKGIAETSLALSALSALTQKWIEEGGEVETPSPKVSEMIGLQRGMKVIAIGYMKNVIEELKKEGAQVVLYEDNHVYRCEAKRSGIESYPGNYVFLEDDADAIIATGSSLLDPRLSIVFEKVKSRAKLLIGPTATVHPYFASLLGATHVAGTYVPPENRGKVLTMLKLGYGYKRLIESGLVKKWFVKV</sequence>
<dbReference type="OrthoDB" id="116403at2157"/>
<dbReference type="Gene3D" id="3.40.50.11590">
    <property type="match status" value="1"/>
</dbReference>
<evidence type="ECO:0000313" key="3">
    <source>
        <dbReference type="Proteomes" id="UP000060778"/>
    </source>
</evidence>
<feature type="domain" description="Putative heavy-metal chelation" evidence="1">
    <location>
        <begin position="106"/>
        <end position="247"/>
    </location>
</feature>
<dbReference type="STRING" id="940295.EYM_05095"/>
<dbReference type="Proteomes" id="UP000060778">
    <property type="component" value="Chromosome"/>
</dbReference>
<evidence type="ECO:0000313" key="2">
    <source>
        <dbReference type="EMBL" id="ALU12553.1"/>
    </source>
</evidence>
<dbReference type="InterPro" id="IPR007161">
    <property type="entry name" value="DUF364"/>
</dbReference>
<accession>A0A0U3FA55</accession>
<dbReference type="SUPFAM" id="SSF159713">
    <property type="entry name" value="Dhaf3308-like"/>
    <property type="match status" value="1"/>
</dbReference>
<name>A0A0U3FA55_9CREN</name>
<evidence type="ECO:0000259" key="1">
    <source>
        <dbReference type="Pfam" id="PF04016"/>
    </source>
</evidence>
<keyword evidence="3" id="KW-1185">Reference proteome</keyword>
<dbReference type="AlphaFoldDB" id="A0A0U3FA55"/>